<evidence type="ECO:0000313" key="1">
    <source>
        <dbReference type="EMBL" id="PSL42127.1"/>
    </source>
</evidence>
<evidence type="ECO:0000313" key="2">
    <source>
        <dbReference type="Proteomes" id="UP000242682"/>
    </source>
</evidence>
<sequence length="124" mass="15132">MIEVFKVIFEKLEADWPVYFEEKDSESFANDYIVFKLPPGSSTKYRDDLILEVTLWSYLGERDTTHLEEKWTELDRLLRNHMHLDADQWLEFQKIGQGMIPDSDKNIRRRELRYLVKREERIDY</sequence>
<gene>
    <name evidence="1" type="ORF">B0H99_101375</name>
</gene>
<dbReference type="EMBL" id="PYAT01000001">
    <property type="protein sequence ID" value="PSL42127.1"/>
    <property type="molecule type" value="Genomic_DNA"/>
</dbReference>
<proteinExistence type="predicted"/>
<reference evidence="1 2" key="1">
    <citation type="submission" date="2018-03" db="EMBL/GenBank/DDBJ databases">
        <title>Genomic Encyclopedia of Type Strains, Phase III (KMG-III): the genomes of soil and plant-associated and newly described type strains.</title>
        <authorList>
            <person name="Whitman W."/>
        </authorList>
    </citation>
    <scope>NUCLEOTIDE SEQUENCE [LARGE SCALE GENOMIC DNA]</scope>
    <source>
        <strain evidence="1 2">CGMCC 1.12259</strain>
    </source>
</reference>
<dbReference type="Proteomes" id="UP000242682">
    <property type="component" value="Unassembled WGS sequence"/>
</dbReference>
<dbReference type="AlphaFoldDB" id="A0A2P8H7C1"/>
<dbReference type="RefSeq" id="WP_106531916.1">
    <property type="nucleotide sequence ID" value="NZ_PYAT01000001.1"/>
</dbReference>
<protein>
    <submittedName>
        <fullName evidence="1">Uncharacterized protein</fullName>
    </submittedName>
</protein>
<dbReference type="OrthoDB" id="2942695at2"/>
<keyword evidence="2" id="KW-1185">Reference proteome</keyword>
<organism evidence="1 2">
    <name type="scientific">Planomicrobium soli</name>
    <dbReference type="NCBI Taxonomy" id="1176648"/>
    <lineage>
        <taxon>Bacteria</taxon>
        <taxon>Bacillati</taxon>
        <taxon>Bacillota</taxon>
        <taxon>Bacilli</taxon>
        <taxon>Bacillales</taxon>
        <taxon>Caryophanaceae</taxon>
        <taxon>Planomicrobium</taxon>
    </lineage>
</organism>
<comment type="caution">
    <text evidence="1">The sequence shown here is derived from an EMBL/GenBank/DDBJ whole genome shotgun (WGS) entry which is preliminary data.</text>
</comment>
<accession>A0A2P8H7C1</accession>
<name>A0A2P8H7C1_9BACL</name>